<dbReference type="InterPro" id="IPR030385">
    <property type="entry name" value="G_IRG_dom"/>
</dbReference>
<evidence type="ECO:0000256" key="3">
    <source>
        <dbReference type="ARBA" id="ARBA00022801"/>
    </source>
</evidence>
<keyword evidence="2" id="KW-0547">Nucleotide-binding</keyword>
<organism evidence="6 7">
    <name type="scientific">Salvator merianae</name>
    <name type="common">Argentine black and white tegu</name>
    <name type="synonym">Tupinambis merianae</name>
    <dbReference type="NCBI Taxonomy" id="96440"/>
    <lineage>
        <taxon>Eukaryota</taxon>
        <taxon>Metazoa</taxon>
        <taxon>Chordata</taxon>
        <taxon>Craniata</taxon>
        <taxon>Vertebrata</taxon>
        <taxon>Euteleostomi</taxon>
        <taxon>Lepidosauria</taxon>
        <taxon>Squamata</taxon>
        <taxon>Bifurcata</taxon>
        <taxon>Unidentata</taxon>
        <taxon>Episquamata</taxon>
        <taxon>Laterata</taxon>
        <taxon>Teiioidea</taxon>
        <taxon>Teiidae</taxon>
        <taxon>Salvator</taxon>
    </lineage>
</organism>
<proteinExistence type="inferred from homology"/>
<protein>
    <recommendedName>
        <fullName evidence="5">IRG-type G domain-containing protein</fullName>
    </recommendedName>
</protein>
<dbReference type="SUPFAM" id="SSF52540">
    <property type="entry name" value="P-loop containing nucleoside triphosphate hydrolases"/>
    <property type="match status" value="1"/>
</dbReference>
<dbReference type="AlphaFoldDB" id="A0A8D0C598"/>
<dbReference type="Proteomes" id="UP000694421">
    <property type="component" value="Unplaced"/>
</dbReference>
<dbReference type="GO" id="GO:0005525">
    <property type="term" value="F:GTP binding"/>
    <property type="evidence" value="ECO:0007669"/>
    <property type="project" value="UniProtKB-KW"/>
</dbReference>
<dbReference type="GeneTree" id="ENSGT00950000183007"/>
<dbReference type="PROSITE" id="PS51716">
    <property type="entry name" value="G_IRG"/>
    <property type="match status" value="1"/>
</dbReference>
<feature type="domain" description="IRG-type G" evidence="5">
    <location>
        <begin position="69"/>
        <end position="236"/>
    </location>
</feature>
<evidence type="ECO:0000313" key="7">
    <source>
        <dbReference type="Proteomes" id="UP000694421"/>
    </source>
</evidence>
<dbReference type="InterPro" id="IPR027417">
    <property type="entry name" value="P-loop_NTPase"/>
</dbReference>
<evidence type="ECO:0000256" key="1">
    <source>
        <dbReference type="ARBA" id="ARBA00005429"/>
    </source>
</evidence>
<reference evidence="6" key="1">
    <citation type="submission" date="2025-08" db="UniProtKB">
        <authorList>
            <consortium name="Ensembl"/>
        </authorList>
    </citation>
    <scope>IDENTIFICATION</scope>
</reference>
<keyword evidence="3" id="KW-0378">Hydrolase</keyword>
<sequence length="266" mass="30025">TDVITELNSSFDVIYFYFFLNASFLGREVSCTSLYSNVVALILAISKNDPSVCKDDMNTFEDLISSQNTKLHIAITGASGSGKSAFINTFRGLRDEDAGAAPIGVTATTMKPNCYLHPQFPNIMFWDLPGIGCPPFLSDTCFQYDFLIIVASECFTENDIKLAHEIKKKKKRFYYVCTKMVLCKTFKAKEYLDEIRKFCKENLKKAGESSPSVFLISRWETDKYDFPHLIEQMQKDQVSIKKDPTVQVCSNHFESSPLLPSVSNPS</sequence>
<dbReference type="Ensembl" id="ENSSMRT00000020652.1">
    <property type="protein sequence ID" value="ENSSMRP00000017638.1"/>
    <property type="gene ID" value="ENSSMRG00000013749.1"/>
</dbReference>
<evidence type="ECO:0000256" key="4">
    <source>
        <dbReference type="ARBA" id="ARBA00023134"/>
    </source>
</evidence>
<evidence type="ECO:0000313" key="6">
    <source>
        <dbReference type="Ensembl" id="ENSSMRP00000017638.1"/>
    </source>
</evidence>
<accession>A0A8D0C598</accession>
<dbReference type="GO" id="GO:0016020">
    <property type="term" value="C:membrane"/>
    <property type="evidence" value="ECO:0007669"/>
    <property type="project" value="InterPro"/>
</dbReference>
<dbReference type="Gene3D" id="3.40.50.300">
    <property type="entry name" value="P-loop containing nucleotide triphosphate hydrolases"/>
    <property type="match status" value="1"/>
</dbReference>
<evidence type="ECO:0000259" key="5">
    <source>
        <dbReference type="PROSITE" id="PS51716"/>
    </source>
</evidence>
<keyword evidence="4" id="KW-0342">GTP-binding</keyword>
<dbReference type="InterPro" id="IPR051515">
    <property type="entry name" value="IRG"/>
</dbReference>
<dbReference type="InterPro" id="IPR007743">
    <property type="entry name" value="Immunity-related_GTPase-like"/>
</dbReference>
<reference evidence="6" key="2">
    <citation type="submission" date="2025-09" db="UniProtKB">
        <authorList>
            <consortium name="Ensembl"/>
        </authorList>
    </citation>
    <scope>IDENTIFICATION</scope>
</reference>
<dbReference type="Pfam" id="PF05049">
    <property type="entry name" value="IIGP"/>
    <property type="match status" value="1"/>
</dbReference>
<dbReference type="PANTHER" id="PTHR32341:SF17">
    <property type="entry name" value="IRG-TYPE G DOMAIN-CONTAINING PROTEIN"/>
    <property type="match status" value="1"/>
</dbReference>
<dbReference type="PANTHER" id="PTHR32341">
    <property type="entry name" value="INTERFERON-INDUCIBLE GTPASE"/>
    <property type="match status" value="1"/>
</dbReference>
<keyword evidence="7" id="KW-1185">Reference proteome</keyword>
<evidence type="ECO:0000256" key="2">
    <source>
        <dbReference type="ARBA" id="ARBA00022741"/>
    </source>
</evidence>
<dbReference type="FunFam" id="3.40.50.300:FF:000541">
    <property type="entry name" value="Immunity related GTPase M"/>
    <property type="match status" value="1"/>
</dbReference>
<name>A0A8D0C598_SALMN</name>
<dbReference type="GO" id="GO:0003924">
    <property type="term" value="F:GTPase activity"/>
    <property type="evidence" value="ECO:0007669"/>
    <property type="project" value="TreeGrafter"/>
</dbReference>
<comment type="similarity">
    <text evidence="1">Belongs to the TRAFAC class dynamin-like GTPase superfamily. IRG family.</text>
</comment>